<evidence type="ECO:0000313" key="2">
    <source>
        <dbReference type="EMBL" id="TVU39182.1"/>
    </source>
</evidence>
<feature type="compositionally biased region" description="Polar residues" evidence="1">
    <location>
        <begin position="116"/>
        <end position="125"/>
    </location>
</feature>
<feature type="compositionally biased region" description="Basic residues" evidence="1">
    <location>
        <begin position="94"/>
        <end position="105"/>
    </location>
</feature>
<dbReference type="AlphaFoldDB" id="A0A5J9VS02"/>
<proteinExistence type="predicted"/>
<dbReference type="Proteomes" id="UP000324897">
    <property type="component" value="Chromosome 4"/>
</dbReference>
<feature type="non-terminal residue" evidence="2">
    <location>
        <position position="1"/>
    </location>
</feature>
<dbReference type="SUPFAM" id="SSF81383">
    <property type="entry name" value="F-box domain"/>
    <property type="match status" value="1"/>
</dbReference>
<dbReference type="InterPro" id="IPR036047">
    <property type="entry name" value="F-box-like_dom_sf"/>
</dbReference>
<dbReference type="PANTHER" id="PTHR33110:SF71">
    <property type="entry name" value="F-BOX_KELCH-REPEAT PROTEIN"/>
    <property type="match status" value="1"/>
</dbReference>
<organism evidence="2 3">
    <name type="scientific">Eragrostis curvula</name>
    <name type="common">weeping love grass</name>
    <dbReference type="NCBI Taxonomy" id="38414"/>
    <lineage>
        <taxon>Eukaryota</taxon>
        <taxon>Viridiplantae</taxon>
        <taxon>Streptophyta</taxon>
        <taxon>Embryophyta</taxon>
        <taxon>Tracheophyta</taxon>
        <taxon>Spermatophyta</taxon>
        <taxon>Magnoliopsida</taxon>
        <taxon>Liliopsida</taxon>
        <taxon>Poales</taxon>
        <taxon>Poaceae</taxon>
        <taxon>PACMAD clade</taxon>
        <taxon>Chloridoideae</taxon>
        <taxon>Eragrostideae</taxon>
        <taxon>Eragrostidinae</taxon>
        <taxon>Eragrostis</taxon>
    </lineage>
</organism>
<dbReference type="EMBL" id="RWGY01000007">
    <property type="protein sequence ID" value="TVU39182.1"/>
    <property type="molecule type" value="Genomic_DNA"/>
</dbReference>
<reference evidence="2 3" key="1">
    <citation type="journal article" date="2019" name="Sci. Rep.">
        <title>A high-quality genome of Eragrostis curvula grass provides insights into Poaceae evolution and supports new strategies to enhance forage quality.</title>
        <authorList>
            <person name="Carballo J."/>
            <person name="Santos B.A.C.M."/>
            <person name="Zappacosta D."/>
            <person name="Garbus I."/>
            <person name="Selva J.P."/>
            <person name="Gallo C.A."/>
            <person name="Diaz A."/>
            <person name="Albertini E."/>
            <person name="Caccamo M."/>
            <person name="Echenique V."/>
        </authorList>
    </citation>
    <scope>NUCLEOTIDE SEQUENCE [LARGE SCALE GENOMIC DNA]</scope>
    <source>
        <strain evidence="3">cv. Victoria</strain>
        <tissue evidence="2">Leaf</tissue>
    </source>
</reference>
<keyword evidence="3" id="KW-1185">Reference proteome</keyword>
<evidence type="ECO:0008006" key="4">
    <source>
        <dbReference type="Google" id="ProtNLM"/>
    </source>
</evidence>
<feature type="compositionally biased region" description="Basic residues" evidence="1">
    <location>
        <begin position="65"/>
        <end position="79"/>
    </location>
</feature>
<name>A0A5J9VS02_9POAL</name>
<dbReference type="PANTHER" id="PTHR33110">
    <property type="entry name" value="F-BOX/KELCH-REPEAT PROTEIN-RELATED"/>
    <property type="match status" value="1"/>
</dbReference>
<dbReference type="OrthoDB" id="642536at2759"/>
<sequence>MVEFNSVRRQNARCSATLACGAAARLKEACKARRPAGHGGGARGSPRLEARNASGGRGARGWGERRKRRAGPGSVRRRWGVPGRSGSKVGRKEAGRRKKEGRRKNRDSTGMEEATPTRQRPSSWSDLPWDLSGKVLRLLPALADRACFAAVCLQWRAAARQLPLPPALPLLALRNGTFYSLPYGKPFHFPGFGCVGYQNAAVCGSWLVIMRDDGCFLFDPFAGATVTLPTYVKCAECTPIVPGGSYNRIWMDIKDPDLTLKKLILCSPSLVAAFIVTGTTKGYCKANLKKEVKLQSILEEGSETAKPIKLDKKKATAKQT</sequence>
<gene>
    <name evidence="2" type="ORF">EJB05_12589</name>
</gene>
<evidence type="ECO:0000313" key="3">
    <source>
        <dbReference type="Proteomes" id="UP000324897"/>
    </source>
</evidence>
<feature type="region of interest" description="Disordered" evidence="1">
    <location>
        <begin position="34"/>
        <end position="125"/>
    </location>
</feature>
<protein>
    <recommendedName>
        <fullName evidence="4">F-box domain-containing protein</fullName>
    </recommendedName>
</protein>
<dbReference type="Gramene" id="TVU39182">
    <property type="protein sequence ID" value="TVU39182"/>
    <property type="gene ID" value="EJB05_12589"/>
</dbReference>
<evidence type="ECO:0000256" key="1">
    <source>
        <dbReference type="SAM" id="MobiDB-lite"/>
    </source>
</evidence>
<comment type="caution">
    <text evidence="2">The sequence shown here is derived from an EMBL/GenBank/DDBJ whole genome shotgun (WGS) entry which is preliminary data.</text>
</comment>
<dbReference type="CDD" id="cd09917">
    <property type="entry name" value="F-box_SF"/>
    <property type="match status" value="1"/>
</dbReference>
<accession>A0A5J9VS02</accession>